<dbReference type="InterPro" id="IPR038770">
    <property type="entry name" value="Na+/solute_symporter_sf"/>
</dbReference>
<dbReference type="PANTHER" id="PTHR43562:SF1">
    <property type="entry name" value="NA(+)_H(+) ANTIPORTER YJBQ-RELATED"/>
    <property type="match status" value="1"/>
</dbReference>
<evidence type="ECO:0000313" key="12">
    <source>
        <dbReference type="EMBL" id="HIR00916.1"/>
    </source>
</evidence>
<dbReference type="Pfam" id="PF00999">
    <property type="entry name" value="Na_H_Exchanger"/>
    <property type="match status" value="1"/>
</dbReference>
<keyword evidence="4" id="KW-0050">Antiport</keyword>
<dbReference type="EMBL" id="DVGB01000014">
    <property type="protein sequence ID" value="HIR00916.1"/>
    <property type="molecule type" value="Genomic_DNA"/>
</dbReference>
<feature type="transmembrane region" description="Helical" evidence="10">
    <location>
        <begin position="369"/>
        <end position="392"/>
    </location>
</feature>
<feature type="transmembrane region" description="Helical" evidence="10">
    <location>
        <begin position="89"/>
        <end position="112"/>
    </location>
</feature>
<comment type="subcellular location">
    <subcellularLocation>
        <location evidence="1">Membrane</location>
        <topology evidence="1">Multi-pass membrane protein</topology>
    </subcellularLocation>
</comment>
<feature type="transmembrane region" description="Helical" evidence="10">
    <location>
        <begin position="173"/>
        <end position="194"/>
    </location>
</feature>
<dbReference type="GO" id="GO:1902600">
    <property type="term" value="P:proton transmembrane transport"/>
    <property type="evidence" value="ECO:0007669"/>
    <property type="project" value="InterPro"/>
</dbReference>
<gene>
    <name evidence="12" type="ORF">IAA69_01370</name>
</gene>
<dbReference type="GO" id="GO:0015297">
    <property type="term" value="F:antiporter activity"/>
    <property type="evidence" value="ECO:0007669"/>
    <property type="project" value="UniProtKB-KW"/>
</dbReference>
<feature type="transmembrane region" description="Helical" evidence="10">
    <location>
        <begin position="338"/>
        <end position="357"/>
    </location>
</feature>
<reference evidence="12" key="2">
    <citation type="journal article" date="2021" name="PeerJ">
        <title>Extensive microbial diversity within the chicken gut microbiome revealed by metagenomics and culture.</title>
        <authorList>
            <person name="Gilroy R."/>
            <person name="Ravi A."/>
            <person name="Getino M."/>
            <person name="Pursley I."/>
            <person name="Horton D.L."/>
            <person name="Alikhan N.F."/>
            <person name="Baker D."/>
            <person name="Gharbi K."/>
            <person name="Hall N."/>
            <person name="Watson M."/>
            <person name="Adriaenssens E.M."/>
            <person name="Foster-Nyarko E."/>
            <person name="Jarju S."/>
            <person name="Secka A."/>
            <person name="Antonio M."/>
            <person name="Oren A."/>
            <person name="Chaudhuri R.R."/>
            <person name="La Ragione R."/>
            <person name="Hildebrand F."/>
            <person name="Pallen M.J."/>
        </authorList>
    </citation>
    <scope>NUCLEOTIDE SEQUENCE</scope>
    <source>
        <strain evidence="12">ChiGjej1B1-2707</strain>
    </source>
</reference>
<dbReference type="Proteomes" id="UP000824261">
    <property type="component" value="Unassembled WGS sequence"/>
</dbReference>
<dbReference type="Gene3D" id="1.20.1530.20">
    <property type="match status" value="1"/>
</dbReference>
<reference evidence="12" key="1">
    <citation type="submission" date="2020-10" db="EMBL/GenBank/DDBJ databases">
        <authorList>
            <person name="Gilroy R."/>
        </authorList>
    </citation>
    <scope>NUCLEOTIDE SEQUENCE</scope>
    <source>
        <strain evidence="12">ChiGjej1B1-2707</strain>
    </source>
</reference>
<dbReference type="PANTHER" id="PTHR43562">
    <property type="entry name" value="NAPA-TYPE SODIUM/HYDROGEN ANTIPORTER"/>
    <property type="match status" value="1"/>
</dbReference>
<feature type="transmembrane region" description="Helical" evidence="10">
    <location>
        <begin position="223"/>
        <end position="256"/>
    </location>
</feature>
<name>A0A9D1D346_9ACTN</name>
<accession>A0A9D1D346</accession>
<feature type="transmembrane region" description="Helical" evidence="10">
    <location>
        <begin position="118"/>
        <end position="136"/>
    </location>
</feature>
<feature type="region of interest" description="Disordered" evidence="9">
    <location>
        <begin position="407"/>
        <end position="426"/>
    </location>
</feature>
<comment type="similarity">
    <text evidence="2">Belongs to the monovalent cation:proton antiporter 2 (CPA2) transporter (TC 2.A.37) family.</text>
</comment>
<evidence type="ECO:0000256" key="2">
    <source>
        <dbReference type="ARBA" id="ARBA00005551"/>
    </source>
</evidence>
<keyword evidence="5 10" id="KW-0812">Transmembrane</keyword>
<feature type="transmembrane region" description="Helical" evidence="10">
    <location>
        <begin position="34"/>
        <end position="53"/>
    </location>
</feature>
<feature type="transmembrane region" description="Helical" evidence="10">
    <location>
        <begin position="298"/>
        <end position="317"/>
    </location>
</feature>
<evidence type="ECO:0000256" key="10">
    <source>
        <dbReference type="SAM" id="Phobius"/>
    </source>
</evidence>
<evidence type="ECO:0000256" key="6">
    <source>
        <dbReference type="ARBA" id="ARBA00022989"/>
    </source>
</evidence>
<evidence type="ECO:0000256" key="3">
    <source>
        <dbReference type="ARBA" id="ARBA00022448"/>
    </source>
</evidence>
<keyword evidence="7" id="KW-0406">Ion transport</keyword>
<feature type="transmembrane region" description="Helical" evidence="10">
    <location>
        <begin position="59"/>
        <end position="77"/>
    </location>
</feature>
<proteinExistence type="inferred from homology"/>
<evidence type="ECO:0000256" key="4">
    <source>
        <dbReference type="ARBA" id="ARBA00022449"/>
    </source>
</evidence>
<keyword evidence="6 10" id="KW-1133">Transmembrane helix</keyword>
<dbReference type="GO" id="GO:0016020">
    <property type="term" value="C:membrane"/>
    <property type="evidence" value="ECO:0007669"/>
    <property type="project" value="UniProtKB-SubCell"/>
</dbReference>
<feature type="transmembrane region" description="Helical" evidence="10">
    <location>
        <begin position="6"/>
        <end position="25"/>
    </location>
</feature>
<dbReference type="AlphaFoldDB" id="A0A9D1D346"/>
<sequence>MTHDFISLAIIALVAALAPIVANLIPRKPVPETVLLLVGGAVLGPSMVNVIWLDESVQLLSELGCAMLFLLAGYEINPKTITGREGKRGLATWAVTLGLAFIAVHAFTGVSARGMDGLAVTIALTTTAIGALMPILKERGLLETRIGSSILSYGTWGELGPVLAMALLLSTRAAWQTVAILIGFVAIAVLVARFGHQTTQSDGRVYRILFEGRETTSQTFVRVTMLLLIVLVALSSLFSLDIVLGAFAAGFILRYVIPEGDHRLESKLDAIGYGFLIPLFFVISGAKIDLTAVASQPMLLVGFILMLLLIRAVPIVVSMMRDKDPEVVELGPRNHLTVAIYCTTALPLIVAVTTVAVNAGAMEASTASVFVSAGALTVLIMPLLASITYRVVEAHPIERIRGRWSGSLSSEDDENVPPEQREDDGR</sequence>
<organism evidence="12 13">
    <name type="scientific">Candidatus Aveggerthella stercoripullorum</name>
    <dbReference type="NCBI Taxonomy" id="2840688"/>
    <lineage>
        <taxon>Bacteria</taxon>
        <taxon>Bacillati</taxon>
        <taxon>Actinomycetota</taxon>
        <taxon>Coriobacteriia</taxon>
        <taxon>Eggerthellales</taxon>
        <taxon>Eggerthellaceae</taxon>
        <taxon>Eggerthellaceae incertae sedis</taxon>
        <taxon>Candidatus Aveggerthella</taxon>
    </lineage>
</organism>
<keyword evidence="8 10" id="KW-0472">Membrane</keyword>
<evidence type="ECO:0000256" key="8">
    <source>
        <dbReference type="ARBA" id="ARBA00023136"/>
    </source>
</evidence>
<keyword evidence="3" id="KW-0813">Transport</keyword>
<evidence type="ECO:0000256" key="9">
    <source>
        <dbReference type="SAM" id="MobiDB-lite"/>
    </source>
</evidence>
<evidence type="ECO:0000259" key="11">
    <source>
        <dbReference type="Pfam" id="PF00999"/>
    </source>
</evidence>
<evidence type="ECO:0000313" key="13">
    <source>
        <dbReference type="Proteomes" id="UP000824261"/>
    </source>
</evidence>
<protein>
    <submittedName>
        <fullName evidence="12">Cation:proton antiporter</fullName>
    </submittedName>
</protein>
<comment type="caution">
    <text evidence="12">The sequence shown here is derived from an EMBL/GenBank/DDBJ whole genome shotgun (WGS) entry which is preliminary data.</text>
</comment>
<evidence type="ECO:0000256" key="1">
    <source>
        <dbReference type="ARBA" id="ARBA00004141"/>
    </source>
</evidence>
<evidence type="ECO:0000256" key="7">
    <source>
        <dbReference type="ARBA" id="ARBA00023065"/>
    </source>
</evidence>
<dbReference type="InterPro" id="IPR006153">
    <property type="entry name" value="Cation/H_exchanger_TM"/>
</dbReference>
<evidence type="ECO:0000256" key="5">
    <source>
        <dbReference type="ARBA" id="ARBA00022692"/>
    </source>
</evidence>
<feature type="transmembrane region" description="Helical" evidence="10">
    <location>
        <begin position="268"/>
        <end position="286"/>
    </location>
</feature>
<feature type="domain" description="Cation/H+ exchanger transmembrane" evidence="11">
    <location>
        <begin position="13"/>
        <end position="384"/>
    </location>
</feature>